<proteinExistence type="predicted"/>
<feature type="region of interest" description="Disordered" evidence="1">
    <location>
        <begin position="1"/>
        <end position="54"/>
    </location>
</feature>
<evidence type="ECO:0000256" key="1">
    <source>
        <dbReference type="SAM" id="MobiDB-lite"/>
    </source>
</evidence>
<dbReference type="AlphaFoldDB" id="A0A8S9QPJ2"/>
<evidence type="ECO:0000313" key="2">
    <source>
        <dbReference type="EMBL" id="KAF3540154.1"/>
    </source>
</evidence>
<protein>
    <submittedName>
        <fullName evidence="2">Uncharacterized protein</fullName>
    </submittedName>
</protein>
<name>A0A8S9QPJ2_BRACR</name>
<gene>
    <name evidence="2" type="ORF">F2Q69_00022278</name>
</gene>
<accession>A0A8S9QPJ2</accession>
<organism evidence="2 3">
    <name type="scientific">Brassica cretica</name>
    <name type="common">Mustard</name>
    <dbReference type="NCBI Taxonomy" id="69181"/>
    <lineage>
        <taxon>Eukaryota</taxon>
        <taxon>Viridiplantae</taxon>
        <taxon>Streptophyta</taxon>
        <taxon>Embryophyta</taxon>
        <taxon>Tracheophyta</taxon>
        <taxon>Spermatophyta</taxon>
        <taxon>Magnoliopsida</taxon>
        <taxon>eudicotyledons</taxon>
        <taxon>Gunneridae</taxon>
        <taxon>Pentapetalae</taxon>
        <taxon>rosids</taxon>
        <taxon>malvids</taxon>
        <taxon>Brassicales</taxon>
        <taxon>Brassicaceae</taxon>
        <taxon>Brassiceae</taxon>
        <taxon>Brassica</taxon>
    </lineage>
</organism>
<reference evidence="2" key="1">
    <citation type="submission" date="2019-12" db="EMBL/GenBank/DDBJ databases">
        <title>Genome sequencing and annotation of Brassica cretica.</title>
        <authorList>
            <person name="Studholme D.J."/>
            <person name="Sarris P."/>
        </authorList>
    </citation>
    <scope>NUCLEOTIDE SEQUENCE</scope>
    <source>
        <strain evidence="2">PFS-109/04</strain>
        <tissue evidence="2">Leaf</tissue>
    </source>
</reference>
<evidence type="ECO:0000313" key="3">
    <source>
        <dbReference type="Proteomes" id="UP000712600"/>
    </source>
</evidence>
<dbReference type="Proteomes" id="UP000712600">
    <property type="component" value="Unassembled WGS sequence"/>
</dbReference>
<sequence length="309" mass="34647">MAKVGAKIRKEEPSARQPGKGRQNEKRPQDEDKALKDDGNDYSSADEEQPTNRMRIEVILSQQALSSDEENDDAPSSGDLRDVLKRKLEPEYNNDPIDNDLWLTFNARKSRRVLTSNPVPGPHPKHSGSDLRYKLNDNICDLRVLLNCSKPTDLWRHKAVKKLNKTIVQLDKDLFDGRMVARSRVSIQALPWEYRSHDARIFKQVSGSAEPPPDLNNTGHSVIQSKIASIDTVKWRSIDTRDALSTDNGMLSLIASVSIDLLATVSIDLLATVSIDFLATVTIDATVPLLQCSRYSAVVTVHPFFFDMQ</sequence>
<feature type="compositionally biased region" description="Basic and acidic residues" evidence="1">
    <location>
        <begin position="22"/>
        <end position="39"/>
    </location>
</feature>
<dbReference type="EMBL" id="QGKX02001290">
    <property type="protein sequence ID" value="KAF3540154.1"/>
    <property type="molecule type" value="Genomic_DNA"/>
</dbReference>
<comment type="caution">
    <text evidence="2">The sequence shown here is derived from an EMBL/GenBank/DDBJ whole genome shotgun (WGS) entry which is preliminary data.</text>
</comment>